<keyword evidence="1" id="KW-1133">Transmembrane helix</keyword>
<keyword evidence="1" id="KW-0812">Transmembrane</keyword>
<feature type="transmembrane region" description="Helical" evidence="1">
    <location>
        <begin position="25"/>
        <end position="47"/>
    </location>
</feature>
<dbReference type="InterPro" id="IPR021730">
    <property type="entry name" value="YdbH"/>
</dbReference>
<keyword evidence="3" id="KW-1185">Reference proteome</keyword>
<name>A0ABW2IMQ9_9PROT</name>
<reference evidence="3" key="1">
    <citation type="journal article" date="2019" name="Int. J. Syst. Evol. Microbiol.">
        <title>The Global Catalogue of Microorganisms (GCM) 10K type strain sequencing project: providing services to taxonomists for standard genome sequencing and annotation.</title>
        <authorList>
            <consortium name="The Broad Institute Genomics Platform"/>
            <consortium name="The Broad Institute Genome Sequencing Center for Infectious Disease"/>
            <person name="Wu L."/>
            <person name="Ma J."/>
        </authorList>
    </citation>
    <scope>NUCLEOTIDE SEQUENCE [LARGE SCALE GENOMIC DNA]</scope>
    <source>
        <strain evidence="3">CCUG 51308</strain>
    </source>
</reference>
<gene>
    <name evidence="2" type="ORF">ACFQS8_11075</name>
</gene>
<dbReference type="RefSeq" id="WP_382167398.1">
    <property type="nucleotide sequence ID" value="NZ_JBHTBR010000005.1"/>
</dbReference>
<proteinExistence type="predicted"/>
<evidence type="ECO:0000313" key="3">
    <source>
        <dbReference type="Proteomes" id="UP001596492"/>
    </source>
</evidence>
<keyword evidence="1" id="KW-0472">Membrane</keyword>
<comment type="caution">
    <text evidence="2">The sequence shown here is derived from an EMBL/GenBank/DDBJ whole genome shotgun (WGS) entry which is preliminary data.</text>
</comment>
<dbReference type="Proteomes" id="UP001596492">
    <property type="component" value="Unassembled WGS sequence"/>
</dbReference>
<organism evidence="2 3">
    <name type="scientific">Hirschia litorea</name>
    <dbReference type="NCBI Taxonomy" id="1199156"/>
    <lineage>
        <taxon>Bacteria</taxon>
        <taxon>Pseudomonadati</taxon>
        <taxon>Pseudomonadota</taxon>
        <taxon>Alphaproteobacteria</taxon>
        <taxon>Hyphomonadales</taxon>
        <taxon>Hyphomonadaceae</taxon>
        <taxon>Hirschia</taxon>
    </lineage>
</organism>
<sequence>MTELDQEQLSDMPDPKKSIARKNGFVWAGFLILAVVLCAIYVARLAITDRFIAGKCLDLEIPCNIKVSHIGIDRVDVTHLEVSISNTEKISGRDIEIQLDWLGLFKPNVSKVTFKEAIANVDVSQGSENIEKFIRRLQDIAETNGQREAQSSPMHVEIESIGLKLATKGGDVDVKASMQGELSDGQGQVVFPFEILPVVYKTSDFRSEVKVLSGKAFLNGDRIESTVEFQAEDTHIGATKLGDVSGTLPFELDLSTGQMSGILDLAVADLLYENKAAEELRAQIDLRGKWNVADRLLSDFSAQGDAKFYKIIGFENAFAQIKHYASLFPANGLLGKWSPSEGGVDMVLPFAFNLSDEGMVLSSVPKAVTVQKVDDFEIKLGSALSQWAYDFEARKFNFTGDMIFQSDLARLEMSDLDLVFHDSELNVLGAAKLNASKDAESLKVSVEGMKLISTSRAVEAELLNTQIDFSGRAFNADWKGVSIGGDLKLGFDEGDFAFHQDPVLDISIESISTQSAKIGSFRTQYKSRNFASANGGFSGQGMVAGLNVDLQRAGQIFDIEIDGADLDWSIDDTLNANMVIAAPKLSSTFQDKPVQANAPEMAISLYTDSRWRVEGYLDEGQLNYQAFAVNEIASKFHISGSEAGLIGGMKSLSFGVTDTAENIRFVPMRWKGGLELAAGHLRAIGELMTEQEAHALGSVEVRHDFVENAGAVKLFPTNLTFSPERMQPYSIFPTLRGVASNVRGNVTLQGGINWVRGKLSSSGIIDLTDLGFVTDKAGLFEGVFGRIEFDDILKQHSLPHQEILIDQWNAGAPMENGKVQFQVLEFGEVFVHGSQWPFATGTLSLEPMIWSVFSGTNAVEVEVQNVDLAGFVNEVKLPGVEASGKLDGRVSAVFSTGRVAIERAHLASSSGGIIRYYTPAMEELATTGDRVALLVNALKDFQYDEMAVDVRGDLSGEMMLDVYLAGQSPEVIEGRGIVMDVSIESELMSLLGSQRMVDGKINAFVQRLHEKKNGM</sequence>
<dbReference type="Pfam" id="PF11739">
    <property type="entry name" value="YdbH-like"/>
    <property type="match status" value="1"/>
</dbReference>
<dbReference type="EMBL" id="JBHTBR010000005">
    <property type="protein sequence ID" value="MFC7292160.1"/>
    <property type="molecule type" value="Genomic_DNA"/>
</dbReference>
<protein>
    <submittedName>
        <fullName evidence="2">YdbH domain-containing protein</fullName>
    </submittedName>
</protein>
<evidence type="ECO:0000313" key="2">
    <source>
        <dbReference type="EMBL" id="MFC7292160.1"/>
    </source>
</evidence>
<accession>A0ABW2IMQ9</accession>
<evidence type="ECO:0000256" key="1">
    <source>
        <dbReference type="SAM" id="Phobius"/>
    </source>
</evidence>